<accession>A0ABV2HU96</accession>
<keyword evidence="2" id="KW-1185">Reference proteome</keyword>
<organism evidence="1 2">
    <name type="scientific">Mesorhizobium shonense</name>
    <dbReference type="NCBI Taxonomy" id="1209948"/>
    <lineage>
        <taxon>Bacteria</taxon>
        <taxon>Pseudomonadati</taxon>
        <taxon>Pseudomonadota</taxon>
        <taxon>Alphaproteobacteria</taxon>
        <taxon>Hyphomicrobiales</taxon>
        <taxon>Phyllobacteriaceae</taxon>
        <taxon>Mesorhizobium</taxon>
    </lineage>
</organism>
<name>A0ABV2HU96_9HYPH</name>
<gene>
    <name evidence="1" type="ORF">ABID26_003582</name>
</gene>
<evidence type="ECO:0008006" key="3">
    <source>
        <dbReference type="Google" id="ProtNLM"/>
    </source>
</evidence>
<comment type="caution">
    <text evidence="1">The sequence shown here is derived from an EMBL/GenBank/DDBJ whole genome shotgun (WGS) entry which is preliminary data.</text>
</comment>
<dbReference type="EMBL" id="JBEPLM010000006">
    <property type="protein sequence ID" value="MET3594176.1"/>
    <property type="molecule type" value="Genomic_DNA"/>
</dbReference>
<protein>
    <recommendedName>
        <fullName evidence="3">Transposase</fullName>
    </recommendedName>
</protein>
<evidence type="ECO:0000313" key="1">
    <source>
        <dbReference type="EMBL" id="MET3594176.1"/>
    </source>
</evidence>
<proteinExistence type="predicted"/>
<dbReference type="Proteomes" id="UP001549036">
    <property type="component" value="Unassembled WGS sequence"/>
</dbReference>
<reference evidence="1 2" key="1">
    <citation type="submission" date="2024-06" db="EMBL/GenBank/DDBJ databases">
        <title>Genomic Encyclopedia of Type Strains, Phase IV (KMG-IV): sequencing the most valuable type-strain genomes for metagenomic binning, comparative biology and taxonomic classification.</title>
        <authorList>
            <person name="Goeker M."/>
        </authorList>
    </citation>
    <scope>NUCLEOTIDE SEQUENCE [LARGE SCALE GENOMIC DNA]</scope>
    <source>
        <strain evidence="1 2">DSM 29846</strain>
    </source>
</reference>
<sequence>MRGIKEGHSHPAGRVIRVFIGSRLLLPKTQLSGSLVVAVRALLEH</sequence>
<evidence type="ECO:0000313" key="2">
    <source>
        <dbReference type="Proteomes" id="UP001549036"/>
    </source>
</evidence>